<protein>
    <submittedName>
        <fullName evidence="4">Response regulator</fullName>
    </submittedName>
</protein>
<dbReference type="PANTHER" id="PTHR44591:SF3">
    <property type="entry name" value="RESPONSE REGULATORY DOMAIN-CONTAINING PROTEIN"/>
    <property type="match status" value="1"/>
</dbReference>
<dbReference type="Pfam" id="PF00072">
    <property type="entry name" value="Response_reg"/>
    <property type="match status" value="1"/>
</dbReference>
<reference evidence="4 5" key="1">
    <citation type="submission" date="2018-09" db="EMBL/GenBank/DDBJ databases">
        <authorList>
            <person name="Livingstone P.G."/>
            <person name="Whitworth D.E."/>
        </authorList>
    </citation>
    <scope>NUCLEOTIDE SEQUENCE [LARGE SCALE GENOMIC DNA]</scope>
    <source>
        <strain evidence="4 5">CA031B</strain>
    </source>
</reference>
<proteinExistence type="predicted"/>
<accession>A0ABX9QD68</accession>
<dbReference type="CDD" id="cd00156">
    <property type="entry name" value="REC"/>
    <property type="match status" value="1"/>
</dbReference>
<evidence type="ECO:0000259" key="3">
    <source>
        <dbReference type="PROSITE" id="PS50110"/>
    </source>
</evidence>
<evidence type="ECO:0000313" key="4">
    <source>
        <dbReference type="EMBL" id="RKI02278.1"/>
    </source>
</evidence>
<dbReference type="SUPFAM" id="SSF52172">
    <property type="entry name" value="CheY-like"/>
    <property type="match status" value="1"/>
</dbReference>
<keyword evidence="1 2" id="KW-0597">Phosphoprotein</keyword>
<feature type="modified residue" description="4-aspartylphosphate" evidence="2">
    <location>
        <position position="85"/>
    </location>
</feature>
<evidence type="ECO:0000313" key="5">
    <source>
        <dbReference type="Proteomes" id="UP000278907"/>
    </source>
</evidence>
<evidence type="ECO:0000256" key="1">
    <source>
        <dbReference type="ARBA" id="ARBA00022553"/>
    </source>
</evidence>
<dbReference type="PROSITE" id="PS50110">
    <property type="entry name" value="RESPONSE_REGULATORY"/>
    <property type="match status" value="1"/>
</dbReference>
<keyword evidence="5" id="KW-1185">Reference proteome</keyword>
<dbReference type="SMART" id="SM00448">
    <property type="entry name" value="REC"/>
    <property type="match status" value="1"/>
</dbReference>
<dbReference type="InterPro" id="IPR011006">
    <property type="entry name" value="CheY-like_superfamily"/>
</dbReference>
<sequence length="153" mass="16701">MAFQDTADAVQWEEAPWAPGYEAPATRPRVLIAEDDREMRRMLARALGRRGCDVHEVPNGRELLGTLTRGLAGVEGAAPDVIITDVRMPGVTGLEALARLRRVDWATPVILITAFGDAATHAEAHRLGAAFVFDKPFDLDVLCEAVRELIGEE</sequence>
<dbReference type="RefSeq" id="WP_120584499.1">
    <property type="nucleotide sequence ID" value="NZ_RAWI01000216.1"/>
</dbReference>
<dbReference type="Gene3D" id="3.40.50.2300">
    <property type="match status" value="1"/>
</dbReference>
<evidence type="ECO:0000256" key="2">
    <source>
        <dbReference type="PROSITE-ProRule" id="PRU00169"/>
    </source>
</evidence>
<dbReference type="InterPro" id="IPR050595">
    <property type="entry name" value="Bact_response_regulator"/>
</dbReference>
<dbReference type="PANTHER" id="PTHR44591">
    <property type="entry name" value="STRESS RESPONSE REGULATOR PROTEIN 1"/>
    <property type="match status" value="1"/>
</dbReference>
<comment type="caution">
    <text evidence="4">The sequence shown here is derived from an EMBL/GenBank/DDBJ whole genome shotgun (WGS) entry which is preliminary data.</text>
</comment>
<gene>
    <name evidence="4" type="ORF">D7Y13_25025</name>
</gene>
<feature type="domain" description="Response regulatory" evidence="3">
    <location>
        <begin position="29"/>
        <end position="150"/>
    </location>
</feature>
<dbReference type="InterPro" id="IPR001789">
    <property type="entry name" value="Sig_transdc_resp-reg_receiver"/>
</dbReference>
<dbReference type="EMBL" id="RAWI01000216">
    <property type="protein sequence ID" value="RKI02278.1"/>
    <property type="molecule type" value="Genomic_DNA"/>
</dbReference>
<organism evidence="4 5">
    <name type="scientific">Corallococcus praedator</name>
    <dbReference type="NCBI Taxonomy" id="2316724"/>
    <lineage>
        <taxon>Bacteria</taxon>
        <taxon>Pseudomonadati</taxon>
        <taxon>Myxococcota</taxon>
        <taxon>Myxococcia</taxon>
        <taxon>Myxococcales</taxon>
        <taxon>Cystobacterineae</taxon>
        <taxon>Myxococcaceae</taxon>
        <taxon>Corallococcus</taxon>
    </lineage>
</organism>
<dbReference type="Proteomes" id="UP000278907">
    <property type="component" value="Unassembled WGS sequence"/>
</dbReference>
<name>A0ABX9QD68_9BACT</name>